<dbReference type="AlphaFoldDB" id="A0A021VVL2"/>
<evidence type="ECO:0000256" key="2">
    <source>
        <dbReference type="SAM" id="Phobius"/>
    </source>
</evidence>
<dbReference type="EMBL" id="AXCW01000050">
    <property type="protein sequence ID" value="EYR64085.1"/>
    <property type="molecule type" value="Genomic_DNA"/>
</dbReference>
<evidence type="ECO:0000256" key="1">
    <source>
        <dbReference type="SAM" id="MobiDB-lite"/>
    </source>
</evidence>
<dbReference type="Proteomes" id="UP000019753">
    <property type="component" value="Unassembled WGS sequence"/>
</dbReference>
<reference evidence="3 4" key="1">
    <citation type="submission" date="2014-01" db="EMBL/GenBank/DDBJ databases">
        <title>Actinotalea ferrariae CF5-4.</title>
        <authorList>
            <person name="Chen F."/>
            <person name="Li Y."/>
            <person name="Wang G."/>
        </authorList>
    </citation>
    <scope>NUCLEOTIDE SEQUENCE [LARGE SCALE GENOMIC DNA]</scope>
    <source>
        <strain evidence="3 4">CF5-4</strain>
    </source>
</reference>
<feature type="transmembrane region" description="Helical" evidence="2">
    <location>
        <begin position="146"/>
        <end position="167"/>
    </location>
</feature>
<organism evidence="3 4">
    <name type="scientific">Actinotalea ferrariae CF5-4</name>
    <dbReference type="NCBI Taxonomy" id="948458"/>
    <lineage>
        <taxon>Bacteria</taxon>
        <taxon>Bacillati</taxon>
        <taxon>Actinomycetota</taxon>
        <taxon>Actinomycetes</taxon>
        <taxon>Micrococcales</taxon>
        <taxon>Cellulomonadaceae</taxon>
        <taxon>Actinotalea</taxon>
    </lineage>
</organism>
<feature type="region of interest" description="Disordered" evidence="1">
    <location>
        <begin position="169"/>
        <end position="188"/>
    </location>
</feature>
<evidence type="ECO:0000313" key="4">
    <source>
        <dbReference type="Proteomes" id="UP000019753"/>
    </source>
</evidence>
<sequence length="188" mass="19055">MRVVNVAVLRVLLALVLAGAGALLGAAVHWWVVQPSDAELVATARTVGLPGFAGQDQPQVTGAWAPSSARGVVHWDTTSPTPLSPAGTAVVAALEEQGWTVTESGRTWDVVATRPGRVLTVHLRTAPDGGTHASVSLERGPTTASLRALVVGGAATGGVVAAALAAAHARRRHLPGPPGRSGTITGWT</sequence>
<accession>A0A021VVL2</accession>
<evidence type="ECO:0000313" key="3">
    <source>
        <dbReference type="EMBL" id="EYR64085.1"/>
    </source>
</evidence>
<keyword evidence="2" id="KW-0472">Membrane</keyword>
<keyword evidence="2" id="KW-1133">Transmembrane helix</keyword>
<keyword evidence="2" id="KW-0812">Transmembrane</keyword>
<name>A0A021VVL2_9CELL</name>
<protein>
    <submittedName>
        <fullName evidence="3">Uncharacterized protein</fullName>
    </submittedName>
</protein>
<proteinExistence type="predicted"/>
<keyword evidence="4" id="KW-1185">Reference proteome</keyword>
<comment type="caution">
    <text evidence="3">The sequence shown here is derived from an EMBL/GenBank/DDBJ whole genome shotgun (WGS) entry which is preliminary data.</text>
</comment>
<gene>
    <name evidence="3" type="ORF">N866_15920</name>
</gene>